<feature type="domain" description="HTH cro/C1-type" evidence="1">
    <location>
        <begin position="23"/>
        <end position="95"/>
    </location>
</feature>
<dbReference type="RefSeq" id="WP_207128305.1">
    <property type="nucleotide sequence ID" value="NZ_BOPO01000126.1"/>
</dbReference>
<dbReference type="InterPro" id="IPR010982">
    <property type="entry name" value="Lambda_DNA-bd_dom_sf"/>
</dbReference>
<dbReference type="AlphaFoldDB" id="A0A8J4AG57"/>
<dbReference type="Pfam" id="PF13560">
    <property type="entry name" value="HTH_31"/>
    <property type="match status" value="1"/>
</dbReference>
<dbReference type="CDD" id="cd00093">
    <property type="entry name" value="HTH_XRE"/>
    <property type="match status" value="1"/>
</dbReference>
<dbReference type="PANTHER" id="PTHR35010">
    <property type="entry name" value="BLL4672 PROTEIN-RELATED"/>
    <property type="match status" value="1"/>
</dbReference>
<dbReference type="Proteomes" id="UP000614996">
    <property type="component" value="Unassembled WGS sequence"/>
</dbReference>
<proteinExistence type="predicted"/>
<gene>
    <name evidence="2" type="ORF">NUM_59600</name>
</gene>
<dbReference type="InterPro" id="IPR041413">
    <property type="entry name" value="MLTR_LBD"/>
</dbReference>
<organism evidence="2 3">
    <name type="scientific">Actinocatenispora comari</name>
    <dbReference type="NCBI Taxonomy" id="2807577"/>
    <lineage>
        <taxon>Bacteria</taxon>
        <taxon>Bacillati</taxon>
        <taxon>Actinomycetota</taxon>
        <taxon>Actinomycetes</taxon>
        <taxon>Micromonosporales</taxon>
        <taxon>Micromonosporaceae</taxon>
        <taxon>Actinocatenispora</taxon>
    </lineage>
</organism>
<dbReference type="SMART" id="SM00530">
    <property type="entry name" value="HTH_XRE"/>
    <property type="match status" value="1"/>
</dbReference>
<evidence type="ECO:0000259" key="1">
    <source>
        <dbReference type="SMART" id="SM00530"/>
    </source>
</evidence>
<evidence type="ECO:0000313" key="3">
    <source>
        <dbReference type="Proteomes" id="UP000614996"/>
    </source>
</evidence>
<dbReference type="InterPro" id="IPR001387">
    <property type="entry name" value="Cro/C1-type_HTH"/>
</dbReference>
<name>A0A8J4AG57_9ACTN</name>
<sequence length="293" mass="33523">MAELVGTDTRSTAAVRRRELSDFLRTRRERLVPAQVGLPPGRRRRTPGLRREEVAQLAGVGVTWYTWLEQGRDIQPSRQVLEAVARTLRLDPHERSHLFRLANVPAPEVTKDCAAVPPEIQLMLTQLEPFPACVKNARSDILAYNRTYDRMLGGLSAVPVERRNTTLLLFTDPGLRERSVDWETKAPMLVAQFRAAMSRHVGEPAWKELLRTLQRESPEFAELWTRHDVREPENLTKEFLATDVGLIRLRYTHLWFGPRSETLLTTYTPADPETAVRLERLYESAVDAAVPRT</sequence>
<accession>A0A8J4AG57</accession>
<dbReference type="EMBL" id="BOPO01000126">
    <property type="protein sequence ID" value="GIL30706.1"/>
    <property type="molecule type" value="Genomic_DNA"/>
</dbReference>
<reference evidence="3" key="1">
    <citation type="journal article" date="2021" name="Int. J. Syst. Evol. Microbiol.">
        <title>Actinocatenispora comari sp. nov., an endophytic actinomycete isolated from aerial parts of Comarum salesowianum.</title>
        <authorList>
            <person name="Oyunbileg N."/>
            <person name="Iizaka Y."/>
            <person name="Hamada M."/>
            <person name="Davaapurev B.O."/>
            <person name="Fukumoto A."/>
            <person name="Tsetseg B."/>
            <person name="Kato F."/>
            <person name="Tamura T."/>
            <person name="Batkhuu J."/>
            <person name="Anzai Y."/>
        </authorList>
    </citation>
    <scope>NUCLEOTIDE SEQUENCE [LARGE SCALE GENOMIC DNA]</scope>
    <source>
        <strain evidence="3">NUM-2625</strain>
    </source>
</reference>
<dbReference type="Gene3D" id="3.30.450.180">
    <property type="match status" value="1"/>
</dbReference>
<comment type="caution">
    <text evidence="2">The sequence shown here is derived from an EMBL/GenBank/DDBJ whole genome shotgun (WGS) entry which is preliminary data.</text>
</comment>
<dbReference type="Pfam" id="PF17765">
    <property type="entry name" value="MLTR_LBD"/>
    <property type="match status" value="1"/>
</dbReference>
<dbReference type="Gene3D" id="1.10.260.40">
    <property type="entry name" value="lambda repressor-like DNA-binding domains"/>
    <property type="match status" value="1"/>
</dbReference>
<dbReference type="SUPFAM" id="SSF47413">
    <property type="entry name" value="lambda repressor-like DNA-binding domains"/>
    <property type="match status" value="1"/>
</dbReference>
<dbReference type="GO" id="GO:0003677">
    <property type="term" value="F:DNA binding"/>
    <property type="evidence" value="ECO:0007669"/>
    <property type="project" value="InterPro"/>
</dbReference>
<dbReference type="PANTHER" id="PTHR35010:SF2">
    <property type="entry name" value="BLL4672 PROTEIN"/>
    <property type="match status" value="1"/>
</dbReference>
<keyword evidence="3" id="KW-1185">Reference proteome</keyword>
<protein>
    <submittedName>
        <fullName evidence="2">Transcriptional regulator</fullName>
    </submittedName>
</protein>
<evidence type="ECO:0000313" key="2">
    <source>
        <dbReference type="EMBL" id="GIL30706.1"/>
    </source>
</evidence>